<name>A0A834NRZ2_VESPE</name>
<dbReference type="Proteomes" id="UP000600918">
    <property type="component" value="Unassembled WGS sequence"/>
</dbReference>
<reference evidence="1" key="1">
    <citation type="journal article" date="2020" name="G3 (Bethesda)">
        <title>High-Quality Assemblies for Three Invasive Social Wasps from the &lt;i&gt;Vespula&lt;/i&gt; Genus.</title>
        <authorList>
            <person name="Harrop T.W.R."/>
            <person name="Guhlin J."/>
            <person name="McLaughlin G.M."/>
            <person name="Permina E."/>
            <person name="Stockwell P."/>
            <person name="Gilligan J."/>
            <person name="Le Lec M.F."/>
            <person name="Gruber M.A.M."/>
            <person name="Quinn O."/>
            <person name="Lovegrove M."/>
            <person name="Duncan E.J."/>
            <person name="Remnant E.J."/>
            <person name="Van Eeckhoven J."/>
            <person name="Graham B."/>
            <person name="Knapp R.A."/>
            <person name="Langford K.W."/>
            <person name="Kronenberg Z."/>
            <person name="Press M.O."/>
            <person name="Eacker S.M."/>
            <person name="Wilson-Rankin E.E."/>
            <person name="Purcell J."/>
            <person name="Lester P.J."/>
            <person name="Dearden P.K."/>
        </authorList>
    </citation>
    <scope>NUCLEOTIDE SEQUENCE</scope>
    <source>
        <strain evidence="1">Volc-1</strain>
    </source>
</reference>
<evidence type="ECO:0000313" key="2">
    <source>
        <dbReference type="Proteomes" id="UP000600918"/>
    </source>
</evidence>
<comment type="caution">
    <text evidence="1">The sequence shown here is derived from an EMBL/GenBank/DDBJ whole genome shotgun (WGS) entry which is preliminary data.</text>
</comment>
<gene>
    <name evidence="1" type="ORF">H0235_011496</name>
</gene>
<proteinExistence type="predicted"/>
<protein>
    <submittedName>
        <fullName evidence="1">Uncharacterized protein</fullName>
    </submittedName>
</protein>
<organism evidence="1 2">
    <name type="scientific">Vespula pensylvanica</name>
    <name type="common">Western yellow jacket</name>
    <name type="synonym">Wasp</name>
    <dbReference type="NCBI Taxonomy" id="30213"/>
    <lineage>
        <taxon>Eukaryota</taxon>
        <taxon>Metazoa</taxon>
        <taxon>Ecdysozoa</taxon>
        <taxon>Arthropoda</taxon>
        <taxon>Hexapoda</taxon>
        <taxon>Insecta</taxon>
        <taxon>Pterygota</taxon>
        <taxon>Neoptera</taxon>
        <taxon>Endopterygota</taxon>
        <taxon>Hymenoptera</taxon>
        <taxon>Apocrita</taxon>
        <taxon>Aculeata</taxon>
        <taxon>Vespoidea</taxon>
        <taxon>Vespidae</taxon>
        <taxon>Vespinae</taxon>
        <taxon>Vespula</taxon>
    </lineage>
</organism>
<dbReference type="EMBL" id="JACSDY010000010">
    <property type="protein sequence ID" value="KAF7416965.1"/>
    <property type="molecule type" value="Genomic_DNA"/>
</dbReference>
<sequence length="165" mass="19021">MRWLEYEATTMRNVLGITAKPRRERETLDTSKSEIRGQNVEQKHFDLILSYNVSHSMIKFPSNYEIDGILLGDFETSEIRNNLLFVEVGPVNGPVNESTRKVSPPVRCGTRQKDDSLWPYGCRTYTNENLCPRPLVSRKAQEEKERAEGKSKKYLQTAENIGRIL</sequence>
<keyword evidence="2" id="KW-1185">Reference proteome</keyword>
<dbReference type="AlphaFoldDB" id="A0A834NRZ2"/>
<evidence type="ECO:0000313" key="1">
    <source>
        <dbReference type="EMBL" id="KAF7416965.1"/>
    </source>
</evidence>
<accession>A0A834NRZ2</accession>